<feature type="binding site" evidence="8">
    <location>
        <position position="159"/>
    </location>
    <ligand>
        <name>Mn(2+)</name>
        <dbReference type="ChEBI" id="CHEBI:29035"/>
    </ligand>
</feature>
<comment type="subunit">
    <text evidence="8">Homodimer, forms a heterotetramer with a Cas2 homodimer.</text>
</comment>
<sequence length="289" mass="31872">MLASHKEGIVYLEHCRIQVDDERLCLVRSKDALEKFWSIPHAATLSILLGPGTSLTQAAAKFLGSEGVLVAFVGGEGTPIYYASQNEYRPTEYLQAWVRSWSEPNTRLAMAKVFQSARVKMLRKTASVFAELNPCEQAIFRFEQETRAATSEAQILAEEGVLSKVLYRACAGAAAMDGFTRDHQGDDSANKLLSTGNYLAYGLAASSLWLLGIPHSLPVVHGRTRRGGLVFDLADVVKDACVMPTAFRSAALGDDRAEFRAKCIAVFDKYRVLETMIETIKDACDCHRR</sequence>
<dbReference type="Gene3D" id="1.20.120.920">
    <property type="entry name" value="CRISPR-associated endonuclease Cas1, C-terminal domain"/>
    <property type="match status" value="1"/>
</dbReference>
<dbReference type="GO" id="GO:0016787">
    <property type="term" value="F:hydrolase activity"/>
    <property type="evidence" value="ECO:0007669"/>
    <property type="project" value="UniProtKB-KW"/>
</dbReference>
<name>A0A2R3IKX5_9PSED</name>
<keyword evidence="1 8" id="KW-0540">Nuclease</keyword>
<keyword evidence="10" id="KW-1185">Reference proteome</keyword>
<dbReference type="GO" id="GO:0051607">
    <property type="term" value="P:defense response to virus"/>
    <property type="evidence" value="ECO:0007669"/>
    <property type="project" value="UniProtKB-UniRule"/>
</dbReference>
<dbReference type="HAMAP" id="MF_01470">
    <property type="entry name" value="Cas1"/>
    <property type="match status" value="1"/>
</dbReference>
<dbReference type="PANTHER" id="PTHR34353">
    <property type="entry name" value="CRISPR-ASSOCIATED ENDONUCLEASE CAS1 1"/>
    <property type="match status" value="1"/>
</dbReference>
<evidence type="ECO:0000256" key="8">
    <source>
        <dbReference type="HAMAP-Rule" id="MF_01470"/>
    </source>
</evidence>
<dbReference type="GO" id="GO:0003677">
    <property type="term" value="F:DNA binding"/>
    <property type="evidence" value="ECO:0007669"/>
    <property type="project" value="UniProtKB-KW"/>
</dbReference>
<comment type="function">
    <text evidence="8">CRISPR (clustered regularly interspaced short palindromic repeat), is an adaptive immune system that provides protection against mobile genetic elements (viruses, transposable elements and conjugative plasmids). CRISPR clusters contain spacers, sequences complementary to antecedent mobile elements, and target invading nucleic acids. CRISPR clusters are transcribed and processed into CRISPR RNA (crRNA). Acts as a dsDNA endonuclease. Involved in the integration of spacer DNA into the CRISPR cassette.</text>
</comment>
<dbReference type="RefSeq" id="WP_031684010.1">
    <property type="nucleotide sequence ID" value="NZ_CP027167.1"/>
</dbReference>
<proteinExistence type="inferred from homology"/>
<geneLocation type="plasmid" evidence="9 10">
    <name>unnamed3</name>
</geneLocation>
<evidence type="ECO:0000256" key="2">
    <source>
        <dbReference type="ARBA" id="ARBA00022723"/>
    </source>
</evidence>
<keyword evidence="5 8" id="KW-0460">Magnesium</keyword>
<gene>
    <name evidence="8 9" type="primary">cas1</name>
    <name evidence="9" type="ORF">CSB93_7005</name>
</gene>
<dbReference type="EC" id="3.1.-.-" evidence="8"/>
<dbReference type="PANTHER" id="PTHR34353:SF3">
    <property type="entry name" value="CRISPR-ASSOCIATED ENDONUCLEASE CAS1"/>
    <property type="match status" value="1"/>
</dbReference>
<evidence type="ECO:0000256" key="6">
    <source>
        <dbReference type="ARBA" id="ARBA00023118"/>
    </source>
</evidence>
<dbReference type="NCBIfam" id="TIGR00287">
    <property type="entry name" value="cas1"/>
    <property type="match status" value="1"/>
</dbReference>
<dbReference type="InterPro" id="IPR002729">
    <property type="entry name" value="CRISPR-assoc_Cas1"/>
</dbReference>
<evidence type="ECO:0000313" key="10">
    <source>
        <dbReference type="Proteomes" id="UP000238390"/>
    </source>
</evidence>
<reference evidence="9 10" key="1">
    <citation type="submission" date="2018-02" db="EMBL/GenBank/DDBJ databases">
        <title>FDA/CDC Antimicrobial Resistant Isolate Bank Genome Sequencing.</title>
        <authorList>
            <person name="Benahmed F.H."/>
            <person name="Lutgring J.D."/>
            <person name="Yoo B."/>
            <person name="Machado M."/>
            <person name="Brown A."/>
            <person name="McAllister G."/>
            <person name="Perry A."/>
            <person name="Halpin A.L."/>
            <person name="Vavikolanu K."/>
            <person name="Ott S."/>
            <person name="Zhao X."/>
            <person name="Tallon L.J."/>
            <person name="Sadzewicz L."/>
            <person name="Aluvathingal J."/>
            <person name="Nadendla S."/>
            <person name="Voskania-kordi A."/>
            <person name="Simonyan V."/>
            <person name="Patel J."/>
            <person name="Shawar R.M."/>
        </authorList>
    </citation>
    <scope>NUCLEOTIDE SEQUENCE [LARGE SCALE GENOMIC DNA]</scope>
    <source>
        <strain evidence="9 10">AR_0356</strain>
        <plasmid evidence="9 10">unnamed3</plasmid>
    </source>
</reference>
<dbReference type="GO" id="GO:0004520">
    <property type="term" value="F:DNA endonuclease activity"/>
    <property type="evidence" value="ECO:0007669"/>
    <property type="project" value="InterPro"/>
</dbReference>
<keyword evidence="4 8" id="KW-0378">Hydrolase</keyword>
<dbReference type="GO" id="GO:0046872">
    <property type="term" value="F:metal ion binding"/>
    <property type="evidence" value="ECO:0007669"/>
    <property type="project" value="UniProtKB-UniRule"/>
</dbReference>
<evidence type="ECO:0000313" key="9">
    <source>
        <dbReference type="EMBL" id="AVK02585.1"/>
    </source>
</evidence>
<evidence type="ECO:0000256" key="7">
    <source>
        <dbReference type="ARBA" id="ARBA00023125"/>
    </source>
</evidence>
<keyword evidence="3 8" id="KW-0255">Endonuclease</keyword>
<keyword evidence="7 8" id="KW-0238">DNA-binding</keyword>
<dbReference type="EMBL" id="CP027167">
    <property type="protein sequence ID" value="AVK02585.1"/>
    <property type="molecule type" value="Genomic_DNA"/>
</dbReference>
<keyword evidence="9" id="KW-0614">Plasmid</keyword>
<organism evidence="9 10">
    <name type="scientific">Pseudomonas paraeruginosa</name>
    <dbReference type="NCBI Taxonomy" id="2994495"/>
    <lineage>
        <taxon>Bacteria</taxon>
        <taxon>Pseudomonadati</taxon>
        <taxon>Pseudomonadota</taxon>
        <taxon>Gammaproteobacteria</taxon>
        <taxon>Pseudomonadales</taxon>
        <taxon>Pseudomonadaceae</taxon>
        <taxon>Pseudomonas</taxon>
    </lineage>
</organism>
<keyword evidence="8" id="KW-0464">Manganese</keyword>
<dbReference type="AlphaFoldDB" id="A0A2R3IKX5"/>
<dbReference type="Pfam" id="PF01867">
    <property type="entry name" value="Cas_Cas1"/>
    <property type="match status" value="1"/>
</dbReference>
<dbReference type="InterPro" id="IPR042211">
    <property type="entry name" value="CRISPR-assoc_Cas1_N"/>
</dbReference>
<evidence type="ECO:0000256" key="1">
    <source>
        <dbReference type="ARBA" id="ARBA00022722"/>
    </source>
</evidence>
<dbReference type="Proteomes" id="UP000238390">
    <property type="component" value="Plasmid unnamed3"/>
</dbReference>
<feature type="binding site" evidence="8">
    <location>
        <position position="235"/>
    </location>
    <ligand>
        <name>Mn(2+)</name>
        <dbReference type="ChEBI" id="CHEBI:29035"/>
    </ligand>
</feature>
<dbReference type="InterPro" id="IPR019857">
    <property type="entry name" value="CRISPR-assoc_Cas1_YPEST-subtyp"/>
</dbReference>
<evidence type="ECO:0000256" key="4">
    <source>
        <dbReference type="ARBA" id="ARBA00022801"/>
    </source>
</evidence>
<comment type="cofactor">
    <cofactor evidence="8">
        <name>Mg(2+)</name>
        <dbReference type="ChEBI" id="CHEBI:18420"/>
    </cofactor>
    <cofactor evidence="8">
        <name>Mn(2+)</name>
        <dbReference type="ChEBI" id="CHEBI:29035"/>
    </cofactor>
</comment>
<feature type="binding site" evidence="8">
    <location>
        <position position="221"/>
    </location>
    <ligand>
        <name>Mn(2+)</name>
        <dbReference type="ChEBI" id="CHEBI:29035"/>
    </ligand>
</feature>
<dbReference type="GO" id="GO:0043571">
    <property type="term" value="P:maintenance of CRISPR repeat elements"/>
    <property type="evidence" value="ECO:0007669"/>
    <property type="project" value="UniProtKB-UniRule"/>
</dbReference>
<keyword evidence="6 8" id="KW-0051">Antiviral defense</keyword>
<accession>A0A2R3IKX5</accession>
<dbReference type="InterPro" id="IPR050646">
    <property type="entry name" value="Cas1"/>
</dbReference>
<keyword evidence="2 8" id="KW-0479">Metal-binding</keyword>
<dbReference type="Gene3D" id="3.100.10.20">
    <property type="entry name" value="CRISPR-associated endonuclease Cas1, N-terminal domain"/>
    <property type="match status" value="1"/>
</dbReference>
<dbReference type="NCBIfam" id="TIGR03637">
    <property type="entry name" value="cas1_YPEST"/>
    <property type="match status" value="1"/>
</dbReference>
<evidence type="ECO:0000256" key="5">
    <source>
        <dbReference type="ARBA" id="ARBA00022842"/>
    </source>
</evidence>
<protein>
    <recommendedName>
        <fullName evidence="8">CRISPR-associated endonuclease Cas1</fullName>
        <ecNumber evidence="8">3.1.-.-</ecNumber>
    </recommendedName>
</protein>
<evidence type="ECO:0000256" key="3">
    <source>
        <dbReference type="ARBA" id="ARBA00022759"/>
    </source>
</evidence>
<dbReference type="InterPro" id="IPR042206">
    <property type="entry name" value="CRISPR-assoc_Cas1_C"/>
</dbReference>
<comment type="similarity">
    <text evidence="8">Belongs to the CRISPR-associated endonuclease Cas1 family.</text>
</comment>